<evidence type="ECO:0000256" key="7">
    <source>
        <dbReference type="ARBA" id="ARBA00024910"/>
    </source>
</evidence>
<dbReference type="GO" id="GO:0005829">
    <property type="term" value="C:cytosol"/>
    <property type="evidence" value="ECO:0007669"/>
    <property type="project" value="TreeGrafter"/>
</dbReference>
<protein>
    <recommendedName>
        <fullName evidence="2">Cell division protein ZapA</fullName>
    </recommendedName>
    <alternativeName>
        <fullName evidence="9">Z ring-associated protein ZapA</fullName>
    </alternativeName>
</protein>
<evidence type="ECO:0000313" key="11">
    <source>
        <dbReference type="EMBL" id="MPN16212.1"/>
    </source>
</evidence>
<evidence type="ECO:0000256" key="9">
    <source>
        <dbReference type="ARBA" id="ARBA00033158"/>
    </source>
</evidence>
<keyword evidence="10" id="KW-0175">Coiled coil</keyword>
<dbReference type="GO" id="GO:0000917">
    <property type="term" value="P:division septum assembly"/>
    <property type="evidence" value="ECO:0007669"/>
    <property type="project" value="UniProtKB-KW"/>
</dbReference>
<dbReference type="Pfam" id="PF05164">
    <property type="entry name" value="ZapA"/>
    <property type="match status" value="1"/>
</dbReference>
<gene>
    <name evidence="11" type="ORF">SDC9_163550</name>
</gene>
<dbReference type="PANTHER" id="PTHR34981:SF1">
    <property type="entry name" value="CELL DIVISION PROTEIN ZAPA"/>
    <property type="match status" value="1"/>
</dbReference>
<comment type="subunit">
    <text evidence="8">Homodimer. Interacts with FtsZ.</text>
</comment>
<comment type="caution">
    <text evidence="11">The sequence shown here is derived from an EMBL/GenBank/DDBJ whole genome shotgun (WGS) entry which is preliminary data.</text>
</comment>
<keyword evidence="5" id="KW-0717">Septation</keyword>
<keyword evidence="6" id="KW-0131">Cell cycle</keyword>
<dbReference type="GO" id="GO:0000921">
    <property type="term" value="P:septin ring assembly"/>
    <property type="evidence" value="ECO:0007669"/>
    <property type="project" value="TreeGrafter"/>
</dbReference>
<evidence type="ECO:0000256" key="6">
    <source>
        <dbReference type="ARBA" id="ARBA00023306"/>
    </source>
</evidence>
<evidence type="ECO:0000256" key="8">
    <source>
        <dbReference type="ARBA" id="ARBA00026068"/>
    </source>
</evidence>
<dbReference type="GO" id="GO:0043093">
    <property type="term" value="P:FtsZ-dependent cytokinesis"/>
    <property type="evidence" value="ECO:0007669"/>
    <property type="project" value="TreeGrafter"/>
</dbReference>
<name>A0A645FRG7_9ZZZZ</name>
<accession>A0A645FRG7</accession>
<comment type="function">
    <text evidence="7">Activator of cell division through the inhibition of FtsZ GTPase activity, therefore promoting FtsZ assembly into bundles of protofilaments necessary for the formation of the division Z ring. It is recruited early at mid-cell but it is not essential for cell division.</text>
</comment>
<comment type="subcellular location">
    <subcellularLocation>
        <location evidence="1">Cytoplasm</location>
    </subcellularLocation>
</comment>
<dbReference type="InterPro" id="IPR053712">
    <property type="entry name" value="Bac_CellDiv_Activator"/>
</dbReference>
<evidence type="ECO:0000256" key="4">
    <source>
        <dbReference type="ARBA" id="ARBA00022618"/>
    </source>
</evidence>
<dbReference type="EMBL" id="VSSQ01063134">
    <property type="protein sequence ID" value="MPN16212.1"/>
    <property type="molecule type" value="Genomic_DNA"/>
</dbReference>
<keyword evidence="4" id="KW-0132">Cell division</keyword>
<organism evidence="11">
    <name type="scientific">bioreactor metagenome</name>
    <dbReference type="NCBI Taxonomy" id="1076179"/>
    <lineage>
        <taxon>unclassified sequences</taxon>
        <taxon>metagenomes</taxon>
        <taxon>ecological metagenomes</taxon>
    </lineage>
</organism>
<feature type="coiled-coil region" evidence="10">
    <location>
        <begin position="70"/>
        <end position="111"/>
    </location>
</feature>
<dbReference type="InterPro" id="IPR036192">
    <property type="entry name" value="Cell_div_ZapA-like_sf"/>
</dbReference>
<evidence type="ECO:0000256" key="5">
    <source>
        <dbReference type="ARBA" id="ARBA00023210"/>
    </source>
</evidence>
<dbReference type="InterPro" id="IPR007838">
    <property type="entry name" value="Cell_div_ZapA-like"/>
</dbReference>
<keyword evidence="3" id="KW-0963">Cytoplasm</keyword>
<proteinExistence type="predicted"/>
<dbReference type="AlphaFoldDB" id="A0A645FRG7"/>
<evidence type="ECO:0000256" key="3">
    <source>
        <dbReference type="ARBA" id="ARBA00022490"/>
    </source>
</evidence>
<sequence>MKNKLSVKILDTVYNVSSNETEDYVEKVAKQVDRAMRAVLEADTRSSVTVAAIFAALGFCDEKTKAEISSENLRSQLKSYLEDMSKLRAEAEDARKEVARLTLETSQLRSKLARYEVPN</sequence>
<dbReference type="SUPFAM" id="SSF102829">
    <property type="entry name" value="Cell division protein ZapA-like"/>
    <property type="match status" value="1"/>
</dbReference>
<evidence type="ECO:0000256" key="2">
    <source>
        <dbReference type="ARBA" id="ARBA00015195"/>
    </source>
</evidence>
<dbReference type="PANTHER" id="PTHR34981">
    <property type="entry name" value="CELL DIVISION PROTEIN ZAPA"/>
    <property type="match status" value="1"/>
</dbReference>
<dbReference type="Gene3D" id="6.10.250.790">
    <property type="match status" value="1"/>
</dbReference>
<dbReference type="GO" id="GO:0030428">
    <property type="term" value="C:cell septum"/>
    <property type="evidence" value="ECO:0007669"/>
    <property type="project" value="TreeGrafter"/>
</dbReference>
<reference evidence="11" key="1">
    <citation type="submission" date="2019-08" db="EMBL/GenBank/DDBJ databases">
        <authorList>
            <person name="Kucharzyk K."/>
            <person name="Murdoch R.W."/>
            <person name="Higgins S."/>
            <person name="Loffler F."/>
        </authorList>
    </citation>
    <scope>NUCLEOTIDE SEQUENCE</scope>
</reference>
<evidence type="ECO:0000256" key="1">
    <source>
        <dbReference type="ARBA" id="ARBA00004496"/>
    </source>
</evidence>
<evidence type="ECO:0000256" key="10">
    <source>
        <dbReference type="SAM" id="Coils"/>
    </source>
</evidence>
<dbReference type="GO" id="GO:0032153">
    <property type="term" value="C:cell division site"/>
    <property type="evidence" value="ECO:0007669"/>
    <property type="project" value="TreeGrafter"/>
</dbReference>